<reference evidence="4" key="1">
    <citation type="journal article" date="2022" name="Plant J.">
        <title>Strategies of tolerance reflected in two North American maple genomes.</title>
        <authorList>
            <person name="McEvoy S.L."/>
            <person name="Sezen U.U."/>
            <person name="Trouern-Trend A."/>
            <person name="McMahon S.M."/>
            <person name="Schaberg P.G."/>
            <person name="Yang J."/>
            <person name="Wegrzyn J.L."/>
            <person name="Swenson N.G."/>
        </authorList>
    </citation>
    <scope>NUCLEOTIDE SEQUENCE</scope>
    <source>
        <strain evidence="4">NS2018</strain>
    </source>
</reference>
<accession>A0AA39VKU4</accession>
<dbReference type="PANTHER" id="PTHR32166:SF122">
    <property type="entry name" value="OS09G0499600 PROTEIN"/>
    <property type="match status" value="1"/>
</dbReference>
<dbReference type="Pfam" id="PF05699">
    <property type="entry name" value="Dimer_Tnp_hAT"/>
    <property type="match status" value="1"/>
</dbReference>
<gene>
    <name evidence="4" type="ORF">LWI29_021498</name>
</gene>
<proteinExistence type="predicted"/>
<dbReference type="SUPFAM" id="SSF53098">
    <property type="entry name" value="Ribonuclease H-like"/>
    <property type="match status" value="1"/>
</dbReference>
<evidence type="ECO:0000313" key="4">
    <source>
        <dbReference type="EMBL" id="KAK0582103.1"/>
    </source>
</evidence>
<feature type="compositionally biased region" description="Acidic residues" evidence="1">
    <location>
        <begin position="439"/>
        <end position="461"/>
    </location>
</feature>
<keyword evidence="5" id="KW-1185">Reference proteome</keyword>
<evidence type="ECO:0000259" key="3">
    <source>
        <dbReference type="Pfam" id="PF05699"/>
    </source>
</evidence>
<evidence type="ECO:0000256" key="1">
    <source>
        <dbReference type="SAM" id="MobiDB-lite"/>
    </source>
</evidence>
<dbReference type="InterPro" id="IPR012337">
    <property type="entry name" value="RNaseH-like_sf"/>
</dbReference>
<dbReference type="InterPro" id="IPR008906">
    <property type="entry name" value="HATC_C_dom"/>
</dbReference>
<dbReference type="PANTHER" id="PTHR32166">
    <property type="entry name" value="OSJNBA0013A04.12 PROTEIN"/>
    <property type="match status" value="1"/>
</dbReference>
<dbReference type="EMBL" id="JAUESC010000384">
    <property type="protein sequence ID" value="KAK0582103.1"/>
    <property type="molecule type" value="Genomic_DNA"/>
</dbReference>
<dbReference type="Pfam" id="PF04937">
    <property type="entry name" value="DUF659"/>
    <property type="match status" value="1"/>
</dbReference>
<dbReference type="InterPro" id="IPR007021">
    <property type="entry name" value="DUF659"/>
</dbReference>
<sequence length="487" mass="56099">MIVYLKNFEQEKHVKQKFFDERVESSSYFGAPIEDMHSYPSMGGSSGSGPQSRGPMDRFLSHGGGHVPNDKEKASKTITPTSLKEQRNLVCLDIGRFFFENAISFNVARSPSYFNMQRSVANYGRGLKTPTMHELRTWILKEEYNSTTKIVDELKKTWEHTGVSILSDGWIDTRNRVEVLRLVDSEKEPAMGFIYGAIDVAKEQIAKNLGGEESAYSEIWKIIDEKWDFQLHRDLHAAAYYLNPQFKWESNFSTHPEVKSGLYKCMERLIPDASDFTKVDEQLDEYRYKRCFFGMRAALGSYKTRAPVEWWDHFGDQVMELRFFAMRVLGLTCSSSACERNWSTFNQVHTKRRNRLSTTKLNSLVYIMYNKKLKLRYLQNRSSKKDEDPLINQDLPSDDEWIANPNNEESTEVGDKELNLEVDEMANEIEGSLQLIDGGEGEGEDDFGDEDNEIGFDDVDGFQDGLNNYKYDLPNDPNPNSVDENND</sequence>
<protein>
    <recommendedName>
        <fullName evidence="6">HAT C-terminal dimerisation domain-containing protein</fullName>
    </recommendedName>
</protein>
<feature type="compositionally biased region" description="Polar residues" evidence="1">
    <location>
        <begin position="478"/>
        <end position="487"/>
    </location>
</feature>
<name>A0AA39VKU4_ACESA</name>
<feature type="region of interest" description="Disordered" evidence="1">
    <location>
        <begin position="386"/>
        <end position="414"/>
    </location>
</feature>
<dbReference type="GO" id="GO:0046983">
    <property type="term" value="F:protein dimerization activity"/>
    <property type="evidence" value="ECO:0007669"/>
    <property type="project" value="InterPro"/>
</dbReference>
<organism evidence="4 5">
    <name type="scientific">Acer saccharum</name>
    <name type="common">Sugar maple</name>
    <dbReference type="NCBI Taxonomy" id="4024"/>
    <lineage>
        <taxon>Eukaryota</taxon>
        <taxon>Viridiplantae</taxon>
        <taxon>Streptophyta</taxon>
        <taxon>Embryophyta</taxon>
        <taxon>Tracheophyta</taxon>
        <taxon>Spermatophyta</taxon>
        <taxon>Magnoliopsida</taxon>
        <taxon>eudicotyledons</taxon>
        <taxon>Gunneridae</taxon>
        <taxon>Pentapetalae</taxon>
        <taxon>rosids</taxon>
        <taxon>malvids</taxon>
        <taxon>Sapindales</taxon>
        <taxon>Sapindaceae</taxon>
        <taxon>Hippocastanoideae</taxon>
        <taxon>Acereae</taxon>
        <taxon>Acer</taxon>
    </lineage>
</organism>
<reference evidence="4" key="2">
    <citation type="submission" date="2023-06" db="EMBL/GenBank/DDBJ databases">
        <authorList>
            <person name="Swenson N.G."/>
            <person name="Wegrzyn J.L."/>
            <person name="Mcevoy S.L."/>
        </authorList>
    </citation>
    <scope>NUCLEOTIDE SEQUENCE</scope>
    <source>
        <strain evidence="4">NS2018</strain>
        <tissue evidence="4">Leaf</tissue>
    </source>
</reference>
<comment type="caution">
    <text evidence="4">The sequence shown here is derived from an EMBL/GenBank/DDBJ whole genome shotgun (WGS) entry which is preliminary data.</text>
</comment>
<feature type="region of interest" description="Disordered" evidence="1">
    <location>
        <begin position="39"/>
        <end position="80"/>
    </location>
</feature>
<evidence type="ECO:0000313" key="5">
    <source>
        <dbReference type="Proteomes" id="UP001168877"/>
    </source>
</evidence>
<dbReference type="AlphaFoldDB" id="A0AA39VKU4"/>
<dbReference type="Proteomes" id="UP001168877">
    <property type="component" value="Unassembled WGS sequence"/>
</dbReference>
<feature type="region of interest" description="Disordered" evidence="1">
    <location>
        <begin position="435"/>
        <end position="487"/>
    </location>
</feature>
<evidence type="ECO:0008006" key="6">
    <source>
        <dbReference type="Google" id="ProtNLM"/>
    </source>
</evidence>
<feature type="domain" description="DUF659" evidence="2">
    <location>
        <begin position="130"/>
        <end position="187"/>
    </location>
</feature>
<evidence type="ECO:0000259" key="2">
    <source>
        <dbReference type="Pfam" id="PF04937"/>
    </source>
</evidence>
<feature type="compositionally biased region" description="Low complexity" evidence="1">
    <location>
        <begin position="39"/>
        <end position="54"/>
    </location>
</feature>
<feature type="domain" description="HAT C-terminal dimerisation" evidence="3">
    <location>
        <begin position="303"/>
        <end position="368"/>
    </location>
</feature>